<reference evidence="1 2" key="1">
    <citation type="submission" date="2019-02" db="EMBL/GenBank/DDBJ databases">
        <title>The genomic architecture of introgression among sibling species of bacteria.</title>
        <authorList>
            <person name="Cavassim M.I.A."/>
            <person name="Moeskjaer S."/>
            <person name="Moslemi C."/>
            <person name="Fields B."/>
            <person name="Bachmann A."/>
            <person name="Vilhjalmsson B."/>
            <person name="Schierup M.H."/>
            <person name="Young J.P.W."/>
            <person name="Andersen S.U."/>
        </authorList>
    </citation>
    <scope>NUCLEOTIDE SEQUENCE [LARGE SCALE GENOMIC DNA]</scope>
    <source>
        <strain evidence="1 2">SM92</strain>
        <plasmid evidence="1">pSM92_Rh12</plasmid>
    </source>
</reference>
<proteinExistence type="predicted"/>
<dbReference type="AlphaFoldDB" id="A0AB38HSH2"/>
<sequence>MGCDKFEWALANLPQGYTEGAFMGRRYGVTLRRSKDGRRTSLFARELSGKDIVSFNLYRIRTGKAVLKPCEMSSEKVAAFVSGFTPSAH</sequence>
<name>A0AB38HSH2_9HYPH</name>
<dbReference type="RefSeq" id="WP_130817734.1">
    <property type="nucleotide sequence ID" value="NZ_SIMR01000006.1"/>
</dbReference>
<keyword evidence="1" id="KW-0614">Plasmid</keyword>
<dbReference type="Proteomes" id="UP000294215">
    <property type="component" value="Unassembled WGS sequence"/>
</dbReference>
<gene>
    <name evidence="1" type="ORF">ELH40_36270</name>
</gene>
<evidence type="ECO:0008006" key="3">
    <source>
        <dbReference type="Google" id="ProtNLM"/>
    </source>
</evidence>
<evidence type="ECO:0000313" key="2">
    <source>
        <dbReference type="Proteomes" id="UP000294215"/>
    </source>
</evidence>
<evidence type="ECO:0000313" key="1">
    <source>
        <dbReference type="EMBL" id="TBC03047.1"/>
    </source>
</evidence>
<accession>A0AB38HSH2</accession>
<organism evidence="1 2">
    <name type="scientific">Rhizobium ruizarguesonis</name>
    <dbReference type="NCBI Taxonomy" id="2081791"/>
    <lineage>
        <taxon>Bacteria</taxon>
        <taxon>Pseudomonadati</taxon>
        <taxon>Pseudomonadota</taxon>
        <taxon>Alphaproteobacteria</taxon>
        <taxon>Hyphomicrobiales</taxon>
        <taxon>Rhizobiaceae</taxon>
        <taxon>Rhizobium/Agrobacterium group</taxon>
        <taxon>Rhizobium</taxon>
    </lineage>
</organism>
<comment type="caution">
    <text evidence="1">The sequence shown here is derived from an EMBL/GenBank/DDBJ whole genome shotgun (WGS) entry which is preliminary data.</text>
</comment>
<protein>
    <recommendedName>
        <fullName evidence="3">Peptide methionine sulfoxide reductase</fullName>
    </recommendedName>
</protein>
<dbReference type="EMBL" id="SIMR01000006">
    <property type="protein sequence ID" value="TBC03047.1"/>
    <property type="molecule type" value="Genomic_DNA"/>
</dbReference>
<geneLocation type="plasmid" evidence="1">
    <name>pSM92_Rh12</name>
</geneLocation>